<evidence type="ECO:0000256" key="5">
    <source>
        <dbReference type="ARBA" id="ARBA00022723"/>
    </source>
</evidence>
<dbReference type="GO" id="GO:0006636">
    <property type="term" value="P:unsaturated fatty acid biosynthetic process"/>
    <property type="evidence" value="ECO:0007669"/>
    <property type="project" value="TreeGrafter"/>
</dbReference>
<comment type="domain">
    <text evidence="13">The histidine box domains are involved in binding the catalytic metal ions.</text>
</comment>
<dbReference type="PRINTS" id="PR00075">
    <property type="entry name" value="FACDDSATRASE"/>
</dbReference>
<feature type="transmembrane region" description="Helical" evidence="14">
    <location>
        <begin position="204"/>
        <end position="223"/>
    </location>
</feature>
<proteinExistence type="evidence at transcript level"/>
<evidence type="ECO:0000313" key="16">
    <source>
        <dbReference type="EMBL" id="AER29856.1"/>
    </source>
</evidence>
<dbReference type="PROSITE" id="PS00476">
    <property type="entry name" value="FATTY_ACID_DESATUR_1"/>
    <property type="match status" value="1"/>
</dbReference>
<evidence type="ECO:0000256" key="3">
    <source>
        <dbReference type="ARBA" id="ARBA00022516"/>
    </source>
</evidence>
<evidence type="ECO:0000256" key="8">
    <source>
        <dbReference type="ARBA" id="ARBA00023002"/>
    </source>
</evidence>
<dbReference type="InterPro" id="IPR001522">
    <property type="entry name" value="FADS-1_CS"/>
</dbReference>
<feature type="transmembrane region" description="Helical" evidence="14">
    <location>
        <begin position="35"/>
        <end position="53"/>
    </location>
</feature>
<dbReference type="Pfam" id="PF00487">
    <property type="entry name" value="FA_desaturase"/>
    <property type="match status" value="1"/>
</dbReference>
<keyword evidence="5" id="KW-0479">Metal-binding</keyword>
<evidence type="ECO:0000256" key="9">
    <source>
        <dbReference type="ARBA" id="ARBA00023004"/>
    </source>
</evidence>
<feature type="transmembrane region" description="Helical" evidence="14">
    <location>
        <begin position="60"/>
        <end position="80"/>
    </location>
</feature>
<evidence type="ECO:0000256" key="11">
    <source>
        <dbReference type="ARBA" id="ARBA00023136"/>
    </source>
</evidence>
<evidence type="ECO:0000259" key="15">
    <source>
        <dbReference type="Pfam" id="PF00487"/>
    </source>
</evidence>
<comment type="cofactor">
    <cofactor evidence="13">
        <name>Fe(2+)</name>
        <dbReference type="ChEBI" id="CHEBI:29033"/>
    </cofactor>
</comment>
<evidence type="ECO:0000256" key="1">
    <source>
        <dbReference type="ARBA" id="ARBA00004141"/>
    </source>
</evidence>
<dbReference type="PANTHER" id="PTHR11351:SF31">
    <property type="entry name" value="DESATURASE 1, ISOFORM A-RELATED"/>
    <property type="match status" value="1"/>
</dbReference>
<keyword evidence="3 13" id="KW-0444">Lipid biosynthesis</keyword>
<keyword evidence="9" id="KW-0408">Iron</keyword>
<protein>
    <submittedName>
        <fullName evidence="16">Acyl-CoA Z6 desaturase</fullName>
    </submittedName>
</protein>
<feature type="transmembrane region" description="Helical" evidence="14">
    <location>
        <begin position="92"/>
        <end position="114"/>
    </location>
</feature>
<dbReference type="GO" id="GO:0004768">
    <property type="term" value="F:stearoyl-CoA 9-desaturase activity"/>
    <property type="evidence" value="ECO:0007669"/>
    <property type="project" value="TreeGrafter"/>
</dbReference>
<keyword evidence="4 13" id="KW-0812">Transmembrane</keyword>
<accession>G8FQ72</accession>
<dbReference type="InterPro" id="IPR005804">
    <property type="entry name" value="FA_desaturase_dom"/>
</dbReference>
<dbReference type="CDD" id="cd03505">
    <property type="entry name" value="Delta9-FADS-like"/>
    <property type="match status" value="1"/>
</dbReference>
<name>G8FQ72_9NEOP</name>
<dbReference type="GO" id="GO:0005506">
    <property type="term" value="F:iron ion binding"/>
    <property type="evidence" value="ECO:0007669"/>
    <property type="project" value="TreeGrafter"/>
</dbReference>
<reference evidence="16" key="1">
    <citation type="journal article" date="2012" name="PLoS Genet.">
        <title>Sex pheromone evolution is associated with differential regulation of the same desaturase gene in two genera of leafroller moths.</title>
        <authorList>
            <person name="Albre J."/>
            <person name="Lienard M.A."/>
            <person name="Sirey T.M."/>
            <person name="Schmidt S."/>
            <person name="Tooman L.K."/>
            <person name="Carraher C."/>
            <person name="Greenwood D.R."/>
            <person name="Lofstedt C."/>
            <person name="Newcomb R.D."/>
        </authorList>
    </citation>
    <scope>NUCLEOTIDE SEQUENCE</scope>
</reference>
<evidence type="ECO:0000256" key="7">
    <source>
        <dbReference type="ARBA" id="ARBA00022989"/>
    </source>
</evidence>
<keyword evidence="6" id="KW-0276">Fatty acid metabolism</keyword>
<comment type="similarity">
    <text evidence="2 13">Belongs to the fatty acid desaturase type 1 family.</text>
</comment>
<keyword evidence="12 13" id="KW-0275">Fatty acid biosynthesis</keyword>
<evidence type="ECO:0000256" key="6">
    <source>
        <dbReference type="ARBA" id="ARBA00022832"/>
    </source>
</evidence>
<keyword evidence="7 14" id="KW-1133">Transmembrane helix</keyword>
<dbReference type="AlphaFoldDB" id="G8FQ72"/>
<dbReference type="EMBL" id="JN022482">
    <property type="protein sequence ID" value="AER29856.1"/>
    <property type="molecule type" value="mRNA"/>
</dbReference>
<feature type="domain" description="Fatty acid desaturase" evidence="15">
    <location>
        <begin position="57"/>
        <end position="264"/>
    </location>
</feature>
<keyword evidence="10" id="KW-0443">Lipid metabolism</keyword>
<evidence type="ECO:0000256" key="10">
    <source>
        <dbReference type="ARBA" id="ARBA00023098"/>
    </source>
</evidence>
<evidence type="ECO:0000256" key="13">
    <source>
        <dbReference type="RuleBase" id="RU000581"/>
    </source>
</evidence>
<dbReference type="InterPro" id="IPR015876">
    <property type="entry name" value="Acyl-CoA_DS"/>
</dbReference>
<feature type="transmembrane region" description="Helical" evidence="14">
    <location>
        <begin position="177"/>
        <end position="198"/>
    </location>
</feature>
<evidence type="ECO:0000256" key="4">
    <source>
        <dbReference type="ARBA" id="ARBA00022692"/>
    </source>
</evidence>
<keyword evidence="11 14" id="KW-0472">Membrane</keyword>
<evidence type="ECO:0000256" key="12">
    <source>
        <dbReference type="ARBA" id="ARBA00023160"/>
    </source>
</evidence>
<keyword evidence="8 13" id="KW-0560">Oxidoreductase</keyword>
<dbReference type="SMR" id="G8FQ72"/>
<sequence>MVPDVLREAERLHEDAKLVAPQAEPWKFQISYTNVVIFGYLHLAGIYGLLFCVSKAHWATLFFSFILLVASVIGVTAGAHRLWSHRSYKANLPLQIILMLFHSLSGQYTAFNWARDHRLHHKYSDTDADPHNATRGFFYSHIGWLLVVKHPEVKRRGEAIDLSDLLRNPVLTFQRKNVVLILSLVCYIMPTTVPMFFWGETFHTAWHIMALRFVLCLNFVSLINSAAHTFGTKPYDKNIMPTQNMSVTLATLGEGFHNYHHVFPFDYRAAELGNNTFNLTTKFIDFFALIGWASDLKTVGQESIVRRAERTGDGSGSWKEECKVVPGGLKSG</sequence>
<comment type="subcellular location">
    <subcellularLocation>
        <location evidence="1">Membrane</location>
        <topology evidence="1">Multi-pass membrane protein</topology>
    </subcellularLocation>
</comment>
<gene>
    <name evidence="16" type="primary">desat3</name>
</gene>
<evidence type="ECO:0000256" key="14">
    <source>
        <dbReference type="SAM" id="Phobius"/>
    </source>
</evidence>
<dbReference type="GO" id="GO:0005789">
    <property type="term" value="C:endoplasmic reticulum membrane"/>
    <property type="evidence" value="ECO:0007669"/>
    <property type="project" value="TreeGrafter"/>
</dbReference>
<organism evidence="16">
    <name type="scientific">Ctenopseustis obliquana</name>
    <name type="common">brownheaded leafroller</name>
    <dbReference type="NCBI Taxonomy" id="65030"/>
    <lineage>
        <taxon>Eukaryota</taxon>
        <taxon>Metazoa</taxon>
        <taxon>Ecdysozoa</taxon>
        <taxon>Arthropoda</taxon>
        <taxon>Hexapoda</taxon>
        <taxon>Insecta</taxon>
        <taxon>Pterygota</taxon>
        <taxon>Neoptera</taxon>
        <taxon>Endopterygota</taxon>
        <taxon>Lepidoptera</taxon>
        <taxon>Glossata</taxon>
        <taxon>Ditrysia</taxon>
        <taxon>Tortricoidea</taxon>
        <taxon>Tortricidae</taxon>
        <taxon>Tortricinae</taxon>
        <taxon>Ctenopseustis</taxon>
    </lineage>
</organism>
<evidence type="ECO:0000256" key="2">
    <source>
        <dbReference type="ARBA" id="ARBA00009295"/>
    </source>
</evidence>
<dbReference type="PANTHER" id="PTHR11351">
    <property type="entry name" value="ACYL-COA DESATURASE"/>
    <property type="match status" value="1"/>
</dbReference>